<protein>
    <recommendedName>
        <fullName evidence="3">Serine aminopeptidase S33 domain-containing protein</fullName>
    </recommendedName>
</protein>
<dbReference type="InterPro" id="IPR051044">
    <property type="entry name" value="MAG_DAG_Lipase"/>
</dbReference>
<feature type="region of interest" description="Disordered" evidence="1">
    <location>
        <begin position="110"/>
        <end position="152"/>
    </location>
</feature>
<comment type="caution">
    <text evidence="4">The sequence shown here is derived from an EMBL/GenBank/DDBJ whole genome shotgun (WGS) entry which is preliminary data.</text>
</comment>
<dbReference type="Pfam" id="PF12146">
    <property type="entry name" value="Hydrolase_4"/>
    <property type="match status" value="2"/>
</dbReference>
<dbReference type="InterPro" id="IPR029058">
    <property type="entry name" value="AB_hydrolase_fold"/>
</dbReference>
<dbReference type="PANTHER" id="PTHR11614">
    <property type="entry name" value="PHOSPHOLIPASE-RELATED"/>
    <property type="match status" value="1"/>
</dbReference>
<feature type="transmembrane region" description="Helical" evidence="2">
    <location>
        <begin position="244"/>
        <end position="265"/>
    </location>
</feature>
<feature type="region of interest" description="Disordered" evidence="1">
    <location>
        <begin position="398"/>
        <end position="430"/>
    </location>
</feature>
<name>A0A1Y2C2R6_9FUNG</name>
<dbReference type="Proteomes" id="UP000193920">
    <property type="component" value="Unassembled WGS sequence"/>
</dbReference>
<evidence type="ECO:0000259" key="3">
    <source>
        <dbReference type="Pfam" id="PF12146"/>
    </source>
</evidence>
<keyword evidence="5" id="KW-1185">Reference proteome</keyword>
<evidence type="ECO:0000313" key="5">
    <source>
        <dbReference type="Proteomes" id="UP000193920"/>
    </source>
</evidence>
<keyword evidence="2" id="KW-0472">Membrane</keyword>
<evidence type="ECO:0000313" key="4">
    <source>
        <dbReference type="EMBL" id="ORY41177.1"/>
    </source>
</evidence>
<dbReference type="OrthoDB" id="10249433at2759"/>
<feature type="domain" description="Serine aminopeptidase S33" evidence="3">
    <location>
        <begin position="26"/>
        <end position="72"/>
    </location>
</feature>
<feature type="domain" description="Serine aminopeptidase S33" evidence="3">
    <location>
        <begin position="447"/>
        <end position="552"/>
    </location>
</feature>
<proteinExistence type="predicted"/>
<evidence type="ECO:0000256" key="1">
    <source>
        <dbReference type="SAM" id="MobiDB-lite"/>
    </source>
</evidence>
<dbReference type="InterPro" id="IPR022742">
    <property type="entry name" value="Hydrolase_4"/>
</dbReference>
<sequence length="573" mass="66455">MNHTVFYANNRKISLYIWENQNYFRPLAIIQIVHGFFDHASRYDEFAQFLVRHNFVVVAHDLNGHGYTTSIPSNHEVPNISSISSLSSPLSYSKTYKNSLVVNENQYSQIPNSQGYDLNENKKKSKTPVNIQNYTISSNDNSKEKNEIKKMPNSINTSSKFVGISTIPKASPVNQNELDITPDCQSSDLKIDNNNSNYANNKDNDNELPSYSSSFSHLGYEDGNMFENDVADIIAISSYCRERFLHLPLILLGVGYGSFLVQYFIEHNKYRLNNRNKNWEREDSSSYNNRSNYHHHNNHRYHQKKRHKHQHSSKHNEKKYNKEVYEGDDSSLIQRHCLTDPTINGFILCGTNYMKGLILRTNVVYSNLLYYIKGKNYRTNFLFPSIFQTYKLQTESELLSSDSDSDSDSDSTSDSDSYIESPRPGESSKERISVPIVTFSSSEIQKDKPLNQWFTRNYYELTKAQRDPLCNFSYSTNFYRSLLNATNKLYKKKSGKAINTKIPILIVVGDHDPLGNYSKGPVKLYNFYKDYKVNNVKLFIYENARHSVLFENNKVEIYHDILKWTNDNILTGY</sequence>
<organism evidence="4 5">
    <name type="scientific">Neocallimastix californiae</name>
    <dbReference type="NCBI Taxonomy" id="1754190"/>
    <lineage>
        <taxon>Eukaryota</taxon>
        <taxon>Fungi</taxon>
        <taxon>Fungi incertae sedis</taxon>
        <taxon>Chytridiomycota</taxon>
        <taxon>Chytridiomycota incertae sedis</taxon>
        <taxon>Neocallimastigomycetes</taxon>
        <taxon>Neocallimastigales</taxon>
        <taxon>Neocallimastigaceae</taxon>
        <taxon>Neocallimastix</taxon>
    </lineage>
</organism>
<dbReference type="SUPFAM" id="SSF53474">
    <property type="entry name" value="alpha/beta-Hydrolases"/>
    <property type="match status" value="1"/>
</dbReference>
<dbReference type="Gene3D" id="3.40.50.1820">
    <property type="entry name" value="alpha/beta hydrolase"/>
    <property type="match status" value="2"/>
</dbReference>
<feature type="compositionally biased region" description="Basic residues" evidence="1">
    <location>
        <begin position="292"/>
        <end position="313"/>
    </location>
</feature>
<feature type="compositionally biased region" description="Acidic residues" evidence="1">
    <location>
        <begin position="403"/>
        <end position="413"/>
    </location>
</feature>
<evidence type="ECO:0000256" key="2">
    <source>
        <dbReference type="SAM" id="Phobius"/>
    </source>
</evidence>
<feature type="region of interest" description="Disordered" evidence="1">
    <location>
        <begin position="280"/>
        <end position="317"/>
    </location>
</feature>
<feature type="compositionally biased region" description="Basic and acidic residues" evidence="1">
    <location>
        <begin position="141"/>
        <end position="150"/>
    </location>
</feature>
<gene>
    <name evidence="4" type="ORF">LY90DRAFT_672114</name>
</gene>
<dbReference type="EMBL" id="MCOG01000125">
    <property type="protein sequence ID" value="ORY41177.1"/>
    <property type="molecule type" value="Genomic_DNA"/>
</dbReference>
<reference evidence="4 5" key="1">
    <citation type="submission" date="2016-08" db="EMBL/GenBank/DDBJ databases">
        <title>A Parts List for Fungal Cellulosomes Revealed by Comparative Genomics.</title>
        <authorList>
            <consortium name="DOE Joint Genome Institute"/>
            <person name="Haitjema C.H."/>
            <person name="Gilmore S.P."/>
            <person name="Henske J.K."/>
            <person name="Solomon K.V."/>
            <person name="De Groot R."/>
            <person name="Kuo A."/>
            <person name="Mondo S.J."/>
            <person name="Salamov A.A."/>
            <person name="Labutti K."/>
            <person name="Zhao Z."/>
            <person name="Chiniquy J."/>
            <person name="Barry K."/>
            <person name="Brewer H.M."/>
            <person name="Purvine S.O."/>
            <person name="Wright A.T."/>
            <person name="Boxma B."/>
            <person name="Van Alen T."/>
            <person name="Hackstein J.H."/>
            <person name="Baker S.E."/>
            <person name="Grigoriev I.V."/>
            <person name="O'Malley M.A."/>
        </authorList>
    </citation>
    <scope>NUCLEOTIDE SEQUENCE [LARGE SCALE GENOMIC DNA]</scope>
    <source>
        <strain evidence="4 5">G1</strain>
    </source>
</reference>
<accession>A0A1Y2C2R6</accession>
<keyword evidence="2" id="KW-0812">Transmembrane</keyword>
<feature type="compositionally biased region" description="Polar residues" evidence="1">
    <location>
        <begin position="127"/>
        <end position="140"/>
    </location>
</feature>
<keyword evidence="2" id="KW-1133">Transmembrane helix</keyword>
<dbReference type="AlphaFoldDB" id="A0A1Y2C2R6"/>